<dbReference type="STRING" id="592028.GCWU000321_00720"/>
<dbReference type="HOGENOM" id="CLU_3098214_0_0_9"/>
<comment type="caution">
    <text evidence="1">The sequence shown here is derived from an EMBL/GenBank/DDBJ whole genome shotgun (WGS) entry which is preliminary data.</text>
</comment>
<dbReference type="EMBL" id="ACIM02000001">
    <property type="protein sequence ID" value="EEW96753.1"/>
    <property type="molecule type" value="Genomic_DNA"/>
</dbReference>
<accession>C9LMG7</accession>
<sequence length="51" mass="5755">MYTNIRNRNRNPEVVNHKPQSARLLTTSVVCYQKNAAIGKTEIKNQILNGG</sequence>
<proteinExistence type="predicted"/>
<evidence type="ECO:0000313" key="1">
    <source>
        <dbReference type="EMBL" id="EEW96753.1"/>
    </source>
</evidence>
<name>C9LMG7_9FIRM</name>
<organism evidence="1 2">
    <name type="scientific">Dialister invisus DSM 15470</name>
    <dbReference type="NCBI Taxonomy" id="592028"/>
    <lineage>
        <taxon>Bacteria</taxon>
        <taxon>Bacillati</taxon>
        <taxon>Bacillota</taxon>
        <taxon>Negativicutes</taxon>
        <taxon>Veillonellales</taxon>
        <taxon>Veillonellaceae</taxon>
        <taxon>Dialister</taxon>
    </lineage>
</organism>
<gene>
    <name evidence="1" type="ORF">GCWU000321_00720</name>
</gene>
<dbReference type="Proteomes" id="UP000004736">
    <property type="component" value="Unassembled WGS sequence"/>
</dbReference>
<dbReference type="AlphaFoldDB" id="C9LMG7"/>
<evidence type="ECO:0000313" key="2">
    <source>
        <dbReference type="Proteomes" id="UP000004736"/>
    </source>
</evidence>
<reference evidence="1" key="1">
    <citation type="submission" date="2009-09" db="EMBL/GenBank/DDBJ databases">
        <authorList>
            <person name="Weinstock G."/>
            <person name="Sodergren E."/>
            <person name="Clifton S."/>
            <person name="Fulton L."/>
            <person name="Fulton B."/>
            <person name="Courtney L."/>
            <person name="Fronick C."/>
            <person name="Harrison M."/>
            <person name="Strong C."/>
            <person name="Farmer C."/>
            <person name="Delahaunty K."/>
            <person name="Markovic C."/>
            <person name="Hall O."/>
            <person name="Minx P."/>
            <person name="Tomlinson C."/>
            <person name="Mitreva M."/>
            <person name="Nelson J."/>
            <person name="Hou S."/>
            <person name="Wollam A."/>
            <person name="Pepin K.H."/>
            <person name="Johnson M."/>
            <person name="Bhonagiri V."/>
            <person name="Nash W.E."/>
            <person name="Warren W."/>
            <person name="Chinwalla A."/>
            <person name="Mardis E.R."/>
            <person name="Wilson R.K."/>
        </authorList>
    </citation>
    <scope>NUCLEOTIDE SEQUENCE [LARGE SCALE GENOMIC DNA]</scope>
    <source>
        <strain evidence="1">DSM 15470</strain>
    </source>
</reference>
<protein>
    <submittedName>
        <fullName evidence="1">Uncharacterized protein</fullName>
    </submittedName>
</protein>
<keyword evidence="2" id="KW-1185">Reference proteome</keyword>